<dbReference type="PANTHER" id="PTHR24173">
    <property type="entry name" value="ANKYRIN REPEAT CONTAINING"/>
    <property type="match status" value="1"/>
</dbReference>
<dbReference type="Proteomes" id="UP001244011">
    <property type="component" value="Unassembled WGS sequence"/>
</dbReference>
<evidence type="ECO:0000313" key="9">
    <source>
        <dbReference type="Proteomes" id="UP001244011"/>
    </source>
</evidence>
<feature type="repeat" description="ANK" evidence="3">
    <location>
        <begin position="1213"/>
        <end position="1245"/>
    </location>
</feature>
<evidence type="ECO:0000256" key="3">
    <source>
        <dbReference type="PROSITE-ProRule" id="PRU00023"/>
    </source>
</evidence>
<name>A0AAJ0BT56_9PEZI</name>
<dbReference type="PROSITE" id="PS50088">
    <property type="entry name" value="ANK_REPEAT"/>
    <property type="match status" value="6"/>
</dbReference>
<comment type="caution">
    <text evidence="8">The sequence shown here is derived from an EMBL/GenBank/DDBJ whole genome shotgun (WGS) entry which is preliminary data.</text>
</comment>
<evidence type="ECO:0000259" key="7">
    <source>
        <dbReference type="Pfam" id="PF24883"/>
    </source>
</evidence>
<keyword evidence="1" id="KW-0677">Repeat</keyword>
<keyword evidence="9" id="KW-1185">Reference proteome</keyword>
<feature type="compositionally biased region" description="Basic and acidic residues" evidence="4">
    <location>
        <begin position="1"/>
        <end position="26"/>
    </location>
</feature>
<dbReference type="Pfam" id="PF12796">
    <property type="entry name" value="Ank_2"/>
    <property type="match status" value="3"/>
</dbReference>
<feature type="domain" description="DUF7069" evidence="6">
    <location>
        <begin position="600"/>
        <end position="663"/>
    </location>
</feature>
<dbReference type="PROSITE" id="PS50297">
    <property type="entry name" value="ANK_REP_REGION"/>
    <property type="match status" value="6"/>
</dbReference>
<dbReference type="InterPro" id="IPR027417">
    <property type="entry name" value="P-loop_NTPase"/>
</dbReference>
<feature type="region of interest" description="Disordered" evidence="4">
    <location>
        <begin position="1"/>
        <end position="96"/>
    </location>
</feature>
<dbReference type="PRINTS" id="PR01415">
    <property type="entry name" value="ANKYRIN"/>
</dbReference>
<evidence type="ECO:0000313" key="8">
    <source>
        <dbReference type="EMBL" id="KAK1764019.1"/>
    </source>
</evidence>
<dbReference type="InterPro" id="IPR055497">
    <property type="entry name" value="DUF7069"/>
</dbReference>
<evidence type="ECO:0000256" key="1">
    <source>
        <dbReference type="ARBA" id="ARBA00022737"/>
    </source>
</evidence>
<dbReference type="EMBL" id="MU839023">
    <property type="protein sequence ID" value="KAK1764019.1"/>
    <property type="molecule type" value="Genomic_DNA"/>
</dbReference>
<sequence length="1374" mass="154893">MRELKSKLFKDRLRSLIRSKTPERNTAEATGAGPPVEAPQPETNNSRDTANAGSHPDAQSQTPHAGENRLSPINDRVPGPVEARNDPPSPVLPEEPTKAGISFRLWNEAYDSIEEKQSELVETYEKILSQQIAEDGALRVTTGNAFTNCTGQERLALMKSAVVKSVERANRHESVRDGIIETSAFIANLNKILGGILEPYPPASMVWSGICTVLPILVSPFVADKAMAEGLSHIISRMDWYMDLSNVLLEDSWESSAVFSKLRVNVEQRIVGLYEALLQYEMQSVAYCFHDHPVVKSMKTILGFNDWESRRKSIDQLEAGLEKDLDQFANQEMVQHLRGLSQSTGDISRGFLQFFEHQQQLQRHEILRERAERRKHQSSITGQFKTTRYEEQMKLNPDRVPETCKWFRQHEKFKQWQTESNGLLLVSADPGCGKSVLARYLVEDVLPSDDPAATVCYFFFKDNPEQASLPNALCALLHRIFYENSSLADHCEGQIKAAGSNLHSDSTSLWAIFETVVSHQDVGQVICVLDALDECDPSGCRSLLRLLKRSMLSSTSSIRQGRIKFLITTRGYPEILDEFQDFESACIHLSGDSTGEKQQIQREINLVLDHRLAKLSAKKRLSPDRRTLIREALRYPESEQRTYLWVSLVFDVLDRNFNDTQAGWEKLIKNPPTTVFRAYEKLLERVDPEDMERVKILFDLIIAAERPLTLSEVNIAIHVRDRIGAYSEAELDLAPNENFRKWLIHTCGFFVTEYADRVFFIHQTAKEFLLQDAAKGEPNVWRNSVTMSQAHRSMAESCIAYLSMKVFTSPAFRKTVAECYKKCDKDIRMRLGSNNYAVFERGIPSKRYRFFNYVLRYWVGHFRSAQEFEGSAVRDIDKKFDASYFSLFDDKPPITMPWLVMAASLEWANYAKLTEMNVETRRCVASVTVASVAALFGHLRLLQQYTEQNGAADYQNREMGQYPDAASDEDEPPDQPIFFAAMAGRIHCLDYILSRSVQQIGARDKLQRTPLHIAARYARLPILRLLIDRGASVNARDQAGRTALDHLIRYNRAENDIVGIIRCLISNGGKYRLQTDSLLHIAASLSHETFPELQILEREHQLDSLEPTHVASEIDLSSDIFKAAYGQSFIKFLIDNGEDLNSRGVLGKTPLHLACINGRVWNAIIFLHNRVDINAPDDLGHTPLHYACNAKNGSTLVAILLKYKASVTAADLRGQTALHWGCGQSNPDIVRLLLEAGAAVNAPELNGATPLMIASANQNLSLSTARLDLLLRHGADVRARDTNGRTALHYAYERHGALIVVRTLLSAGADIEARDGEGRTPLQDACHTHNGGMVRSLEKGVYISVPEDWMPMDIAVERRSEGFVELLEGRVLEE</sequence>
<dbReference type="SMART" id="SM00248">
    <property type="entry name" value="ANK"/>
    <property type="match status" value="8"/>
</dbReference>
<feature type="domain" description="Nephrocystin 3-like N-terminal" evidence="7">
    <location>
        <begin position="402"/>
        <end position="570"/>
    </location>
</feature>
<dbReference type="Gene3D" id="3.40.50.300">
    <property type="entry name" value="P-loop containing nucleotide triphosphate hydrolases"/>
    <property type="match status" value="1"/>
</dbReference>
<dbReference type="Gene3D" id="1.25.40.20">
    <property type="entry name" value="Ankyrin repeat-containing domain"/>
    <property type="match status" value="4"/>
</dbReference>
<dbReference type="InterPro" id="IPR056884">
    <property type="entry name" value="NPHP3-like_N"/>
</dbReference>
<dbReference type="PANTHER" id="PTHR24173:SF74">
    <property type="entry name" value="ANKYRIN REPEAT DOMAIN-CONTAINING PROTEIN 16"/>
    <property type="match status" value="1"/>
</dbReference>
<feature type="domain" description="NWD NACHT-NTPase N-terminal" evidence="5">
    <location>
        <begin position="104"/>
        <end position="324"/>
    </location>
</feature>
<evidence type="ECO:0000256" key="2">
    <source>
        <dbReference type="ARBA" id="ARBA00023043"/>
    </source>
</evidence>
<feature type="repeat" description="ANK" evidence="3">
    <location>
        <begin position="1283"/>
        <end position="1316"/>
    </location>
</feature>
<evidence type="ECO:0000256" key="4">
    <source>
        <dbReference type="SAM" id="MobiDB-lite"/>
    </source>
</evidence>
<dbReference type="InterPro" id="IPR002110">
    <property type="entry name" value="Ankyrin_rpt"/>
</dbReference>
<evidence type="ECO:0008006" key="10">
    <source>
        <dbReference type="Google" id="ProtNLM"/>
    </source>
</evidence>
<proteinExistence type="predicted"/>
<protein>
    <recommendedName>
        <fullName evidence="10">NWD NACHT-NTPase N-terminal domain-containing protein</fullName>
    </recommendedName>
</protein>
<dbReference type="SUPFAM" id="SSF52540">
    <property type="entry name" value="P-loop containing nucleoside triphosphate hydrolases"/>
    <property type="match status" value="1"/>
</dbReference>
<organism evidence="8 9">
    <name type="scientific">Phialemonium atrogriseum</name>
    <dbReference type="NCBI Taxonomy" id="1093897"/>
    <lineage>
        <taxon>Eukaryota</taxon>
        <taxon>Fungi</taxon>
        <taxon>Dikarya</taxon>
        <taxon>Ascomycota</taxon>
        <taxon>Pezizomycotina</taxon>
        <taxon>Sordariomycetes</taxon>
        <taxon>Sordariomycetidae</taxon>
        <taxon>Cephalothecales</taxon>
        <taxon>Cephalothecaceae</taxon>
        <taxon>Phialemonium</taxon>
    </lineage>
</organism>
<dbReference type="InterPro" id="IPR031359">
    <property type="entry name" value="NACHT_N"/>
</dbReference>
<gene>
    <name evidence="8" type="ORF">QBC33DRAFT_211496</name>
</gene>
<dbReference type="Pfam" id="PF23239">
    <property type="entry name" value="DUF7069"/>
    <property type="match status" value="1"/>
</dbReference>
<feature type="repeat" description="ANK" evidence="3">
    <location>
        <begin position="1179"/>
        <end position="1212"/>
    </location>
</feature>
<evidence type="ECO:0000259" key="6">
    <source>
        <dbReference type="Pfam" id="PF23239"/>
    </source>
</evidence>
<evidence type="ECO:0000259" key="5">
    <source>
        <dbReference type="Pfam" id="PF17100"/>
    </source>
</evidence>
<dbReference type="GeneID" id="85305854"/>
<dbReference type="Pfam" id="PF24883">
    <property type="entry name" value="NPHP3_N"/>
    <property type="match status" value="1"/>
</dbReference>
<dbReference type="RefSeq" id="XP_060280232.1">
    <property type="nucleotide sequence ID" value="XM_060422667.1"/>
</dbReference>
<dbReference type="SUPFAM" id="SSF48403">
    <property type="entry name" value="Ankyrin repeat"/>
    <property type="match status" value="1"/>
</dbReference>
<feature type="repeat" description="ANK" evidence="3">
    <location>
        <begin position="1146"/>
        <end position="1178"/>
    </location>
</feature>
<feature type="repeat" description="ANK" evidence="3">
    <location>
        <begin position="1006"/>
        <end position="1038"/>
    </location>
</feature>
<feature type="repeat" description="ANK" evidence="3">
    <location>
        <begin position="1246"/>
        <end position="1282"/>
    </location>
</feature>
<dbReference type="InterPro" id="IPR036770">
    <property type="entry name" value="Ankyrin_rpt-contain_sf"/>
</dbReference>
<reference evidence="8" key="1">
    <citation type="submission" date="2023-06" db="EMBL/GenBank/DDBJ databases">
        <title>Genome-scale phylogeny and comparative genomics of the fungal order Sordariales.</title>
        <authorList>
            <consortium name="Lawrence Berkeley National Laboratory"/>
            <person name="Hensen N."/>
            <person name="Bonometti L."/>
            <person name="Westerberg I."/>
            <person name="Brannstrom I.O."/>
            <person name="Guillou S."/>
            <person name="Cros-Aarteil S."/>
            <person name="Calhoun S."/>
            <person name="Haridas S."/>
            <person name="Kuo A."/>
            <person name="Mondo S."/>
            <person name="Pangilinan J."/>
            <person name="Riley R."/>
            <person name="Labutti K."/>
            <person name="Andreopoulos B."/>
            <person name="Lipzen A."/>
            <person name="Chen C."/>
            <person name="Yanf M."/>
            <person name="Daum C."/>
            <person name="Ng V."/>
            <person name="Clum A."/>
            <person name="Steindorff A."/>
            <person name="Ohm R."/>
            <person name="Martin F."/>
            <person name="Silar P."/>
            <person name="Natvig D."/>
            <person name="Lalanne C."/>
            <person name="Gautier V."/>
            <person name="Ament-Velasquez S.L."/>
            <person name="Kruys A."/>
            <person name="Hutchinson M.I."/>
            <person name="Powell A.J."/>
            <person name="Barry K."/>
            <person name="Miller A.N."/>
            <person name="Grigoriev I.V."/>
            <person name="Debuchy R."/>
            <person name="Gladieux P."/>
            <person name="Thoren M.H."/>
            <person name="Johannesson H."/>
        </authorList>
    </citation>
    <scope>NUCLEOTIDE SEQUENCE</scope>
    <source>
        <strain evidence="8">8032-3</strain>
    </source>
</reference>
<dbReference type="Pfam" id="PF17100">
    <property type="entry name" value="NACHT_N"/>
    <property type="match status" value="1"/>
</dbReference>
<accession>A0AAJ0BT56</accession>
<keyword evidence="2 3" id="KW-0040">ANK repeat</keyword>
<feature type="compositionally biased region" description="Polar residues" evidence="4">
    <location>
        <begin position="41"/>
        <end position="63"/>
    </location>
</feature>